<organism evidence="2 3">
    <name type="scientific">Bipolaris oryzae ATCC 44560</name>
    <dbReference type="NCBI Taxonomy" id="930090"/>
    <lineage>
        <taxon>Eukaryota</taxon>
        <taxon>Fungi</taxon>
        <taxon>Dikarya</taxon>
        <taxon>Ascomycota</taxon>
        <taxon>Pezizomycotina</taxon>
        <taxon>Dothideomycetes</taxon>
        <taxon>Pleosporomycetidae</taxon>
        <taxon>Pleosporales</taxon>
        <taxon>Pleosporineae</taxon>
        <taxon>Pleosporaceae</taxon>
        <taxon>Bipolaris</taxon>
    </lineage>
</organism>
<protein>
    <submittedName>
        <fullName evidence="2">Uncharacterized protein</fullName>
    </submittedName>
</protein>
<feature type="compositionally biased region" description="Polar residues" evidence="1">
    <location>
        <begin position="202"/>
        <end position="215"/>
    </location>
</feature>
<keyword evidence="3" id="KW-1185">Reference proteome</keyword>
<proteinExistence type="predicted"/>
<dbReference type="Proteomes" id="UP000054032">
    <property type="component" value="Unassembled WGS sequence"/>
</dbReference>
<dbReference type="AlphaFoldDB" id="W6Z0S0"/>
<dbReference type="KEGG" id="bor:COCMIDRAFT_27953"/>
<dbReference type="HOGENOM" id="CLU_1283052_0_0_1"/>
<dbReference type="OrthoDB" id="3694717at2759"/>
<reference evidence="2 3" key="1">
    <citation type="journal article" date="2013" name="PLoS Genet.">
        <title>Comparative genome structure, secondary metabolite, and effector coding capacity across Cochliobolus pathogens.</title>
        <authorList>
            <person name="Condon B.J."/>
            <person name="Leng Y."/>
            <person name="Wu D."/>
            <person name="Bushley K.E."/>
            <person name="Ohm R.A."/>
            <person name="Otillar R."/>
            <person name="Martin J."/>
            <person name="Schackwitz W."/>
            <person name="Grimwood J."/>
            <person name="MohdZainudin N."/>
            <person name="Xue C."/>
            <person name="Wang R."/>
            <person name="Manning V.A."/>
            <person name="Dhillon B."/>
            <person name="Tu Z.J."/>
            <person name="Steffenson B.J."/>
            <person name="Salamov A."/>
            <person name="Sun H."/>
            <person name="Lowry S."/>
            <person name="LaButti K."/>
            <person name="Han J."/>
            <person name="Copeland A."/>
            <person name="Lindquist E."/>
            <person name="Barry K."/>
            <person name="Schmutz J."/>
            <person name="Baker S.E."/>
            <person name="Ciuffetti L.M."/>
            <person name="Grigoriev I.V."/>
            <person name="Zhong S."/>
            <person name="Turgeon B.G."/>
        </authorList>
    </citation>
    <scope>NUCLEOTIDE SEQUENCE [LARGE SCALE GENOMIC DNA]</scope>
    <source>
        <strain evidence="2 3">ATCC 44560</strain>
    </source>
</reference>
<dbReference type="EMBL" id="KI964025">
    <property type="protein sequence ID" value="EUC43555.1"/>
    <property type="molecule type" value="Genomic_DNA"/>
</dbReference>
<name>W6Z0S0_COCMI</name>
<accession>W6Z0S0</accession>
<evidence type="ECO:0000313" key="3">
    <source>
        <dbReference type="Proteomes" id="UP000054032"/>
    </source>
</evidence>
<dbReference type="STRING" id="930090.W6Z0S0"/>
<evidence type="ECO:0000313" key="2">
    <source>
        <dbReference type="EMBL" id="EUC43555.1"/>
    </source>
</evidence>
<dbReference type="RefSeq" id="XP_007689900.1">
    <property type="nucleotide sequence ID" value="XM_007691710.1"/>
</dbReference>
<evidence type="ECO:0000256" key="1">
    <source>
        <dbReference type="SAM" id="MobiDB-lite"/>
    </source>
</evidence>
<dbReference type="GeneID" id="19121215"/>
<sequence length="215" mass="23646">MFEKAKWPFLQPQFNDLRSNLRDAKGNLVLMIAVATFALAQRDGRQRPIHETETLELGSTIVQLEQALRSKPHELIVDKVSEQPPDMTISSGDNLLASQSTILTVASSPSSQQNADPALVSSIRKRRVSSISNGIVLARLHLKLPDNTQSQEQGILDRSSPAAEVEANILPKSSPEARSIKFPRLNLPHDQHPSERPFLQKSIASTTVSRSDGTT</sequence>
<feature type="region of interest" description="Disordered" evidence="1">
    <location>
        <begin position="185"/>
        <end position="215"/>
    </location>
</feature>
<gene>
    <name evidence="2" type="ORF">COCMIDRAFT_27953</name>
</gene>